<keyword evidence="1" id="KW-0732">Signal</keyword>
<dbReference type="RefSeq" id="WP_193457802.1">
    <property type="nucleotide sequence ID" value="NZ_BAAAXF010000073.1"/>
</dbReference>
<gene>
    <name evidence="2" type="ORF">GCM10019016_100990</name>
</gene>
<dbReference type="Proteomes" id="UP001501455">
    <property type="component" value="Unassembled WGS sequence"/>
</dbReference>
<proteinExistence type="predicted"/>
<feature type="chain" id="PRO_5046847502" description="Translation initiation factor IF-2" evidence="1">
    <location>
        <begin position="23"/>
        <end position="244"/>
    </location>
</feature>
<comment type="caution">
    <text evidence="2">The sequence shown here is derived from an EMBL/GenBank/DDBJ whole genome shotgun (WGS) entry which is preliminary data.</text>
</comment>
<dbReference type="EMBL" id="BAAAXF010000073">
    <property type="protein sequence ID" value="GAA3502989.1"/>
    <property type="molecule type" value="Genomic_DNA"/>
</dbReference>
<protein>
    <recommendedName>
        <fullName evidence="4">Translation initiation factor IF-2</fullName>
    </recommendedName>
</protein>
<evidence type="ECO:0000313" key="2">
    <source>
        <dbReference type="EMBL" id="GAA3502989.1"/>
    </source>
</evidence>
<sequence length="244" mass="25873">MRRLLLLAPVLLALTGCGVIQSGDEKATDAARAEATRAGMRLDSQRPRTADEVGYAASTLDGVEVLRVTGAATHDGDGVELIVRTTGTALESGLDPQTITVRRCFALRVSPRTEWGEEARETDCPDGPPLRFAPPPEPPQVPFDAVGSRLPRVPESGRVDEAEVRRVLASLDMDPAITTQVKTEDGRVGILLSPPSDGYSPTDCVLAVVAPGDTSVWMPSRMQRMPGEGGCSVGNALHPLPPPH</sequence>
<organism evidence="2 3">
    <name type="scientific">Streptomyces prasinosporus</name>
    <dbReference type="NCBI Taxonomy" id="68256"/>
    <lineage>
        <taxon>Bacteria</taxon>
        <taxon>Bacillati</taxon>
        <taxon>Actinomycetota</taxon>
        <taxon>Actinomycetes</taxon>
        <taxon>Kitasatosporales</taxon>
        <taxon>Streptomycetaceae</taxon>
        <taxon>Streptomyces</taxon>
        <taxon>Streptomyces albogriseolus group</taxon>
    </lineage>
</organism>
<evidence type="ECO:0000256" key="1">
    <source>
        <dbReference type="SAM" id="SignalP"/>
    </source>
</evidence>
<reference evidence="3" key="1">
    <citation type="journal article" date="2019" name="Int. J. Syst. Evol. Microbiol.">
        <title>The Global Catalogue of Microorganisms (GCM) 10K type strain sequencing project: providing services to taxonomists for standard genome sequencing and annotation.</title>
        <authorList>
            <consortium name="The Broad Institute Genomics Platform"/>
            <consortium name="The Broad Institute Genome Sequencing Center for Infectious Disease"/>
            <person name="Wu L."/>
            <person name="Ma J."/>
        </authorList>
    </citation>
    <scope>NUCLEOTIDE SEQUENCE [LARGE SCALE GENOMIC DNA]</scope>
    <source>
        <strain evidence="3">JCM 4816</strain>
    </source>
</reference>
<evidence type="ECO:0000313" key="3">
    <source>
        <dbReference type="Proteomes" id="UP001501455"/>
    </source>
</evidence>
<dbReference type="PROSITE" id="PS51257">
    <property type="entry name" value="PROKAR_LIPOPROTEIN"/>
    <property type="match status" value="1"/>
</dbReference>
<name>A0ABP6U7T6_9ACTN</name>
<keyword evidence="3" id="KW-1185">Reference proteome</keyword>
<feature type="signal peptide" evidence="1">
    <location>
        <begin position="1"/>
        <end position="22"/>
    </location>
</feature>
<evidence type="ECO:0008006" key="4">
    <source>
        <dbReference type="Google" id="ProtNLM"/>
    </source>
</evidence>
<accession>A0ABP6U7T6</accession>